<dbReference type="AlphaFoldDB" id="A0A939G4R4"/>
<dbReference type="Pfam" id="PF19502">
    <property type="entry name" value="DUF6036"/>
    <property type="match status" value="1"/>
</dbReference>
<dbReference type="SUPFAM" id="SSF81301">
    <property type="entry name" value="Nucleotidyltransferase"/>
    <property type="match status" value="1"/>
</dbReference>
<keyword evidence="3" id="KW-1185">Reference proteome</keyword>
<name>A0A939G4R4_9BACT</name>
<gene>
    <name evidence="2" type="ORF">J2I48_09275</name>
</gene>
<evidence type="ECO:0000259" key="1">
    <source>
        <dbReference type="Pfam" id="PF19502"/>
    </source>
</evidence>
<dbReference type="InterPro" id="IPR045792">
    <property type="entry name" value="DUF6036"/>
</dbReference>
<evidence type="ECO:0000313" key="3">
    <source>
        <dbReference type="Proteomes" id="UP000664795"/>
    </source>
</evidence>
<feature type="domain" description="DUF6036" evidence="1">
    <location>
        <begin position="17"/>
        <end position="146"/>
    </location>
</feature>
<evidence type="ECO:0000313" key="2">
    <source>
        <dbReference type="EMBL" id="MBO0931183.1"/>
    </source>
</evidence>
<dbReference type="InterPro" id="IPR043519">
    <property type="entry name" value="NT_sf"/>
</dbReference>
<protein>
    <recommendedName>
        <fullName evidence="1">DUF6036 domain-containing protein</fullName>
    </recommendedName>
</protein>
<dbReference type="Gene3D" id="3.30.460.40">
    <property type="match status" value="1"/>
</dbReference>
<organism evidence="2 3">
    <name type="scientific">Fibrella aquatilis</name>
    <dbReference type="NCBI Taxonomy" id="2817059"/>
    <lineage>
        <taxon>Bacteria</taxon>
        <taxon>Pseudomonadati</taxon>
        <taxon>Bacteroidota</taxon>
        <taxon>Cytophagia</taxon>
        <taxon>Cytophagales</taxon>
        <taxon>Spirosomataceae</taxon>
        <taxon>Fibrella</taxon>
    </lineage>
</organism>
<sequence length="164" mass="19097">MDVDNREFLDFVERADAHNLDYILIGGLALILNGGVRMTQDVDIWLKPTNENRDRFVATLRAFGYDDEDIADMRVADFTQPQIIRIHDVPLDVLTQVHSKFDYEQCRARAKPFETSRGPRVYFLHINDLRELKILARRPKDLTDVLMIDELLNEATQIKPNNLE</sequence>
<reference evidence="2 3" key="1">
    <citation type="submission" date="2021-03" db="EMBL/GenBank/DDBJ databases">
        <title>Fibrella sp. HMF5036 genome sequencing and assembly.</title>
        <authorList>
            <person name="Kang H."/>
            <person name="Kim H."/>
            <person name="Bae S."/>
            <person name="Joh K."/>
        </authorList>
    </citation>
    <scope>NUCLEOTIDE SEQUENCE [LARGE SCALE GENOMIC DNA]</scope>
    <source>
        <strain evidence="2 3">HMF5036</strain>
    </source>
</reference>
<dbReference type="EMBL" id="JAFMYU010000006">
    <property type="protein sequence ID" value="MBO0931183.1"/>
    <property type="molecule type" value="Genomic_DNA"/>
</dbReference>
<dbReference type="Proteomes" id="UP000664795">
    <property type="component" value="Unassembled WGS sequence"/>
</dbReference>
<comment type="caution">
    <text evidence="2">The sequence shown here is derived from an EMBL/GenBank/DDBJ whole genome shotgun (WGS) entry which is preliminary data.</text>
</comment>
<dbReference type="RefSeq" id="WP_207335155.1">
    <property type="nucleotide sequence ID" value="NZ_JAFMYU010000006.1"/>
</dbReference>
<proteinExistence type="predicted"/>
<accession>A0A939G4R4</accession>